<evidence type="ECO:0000313" key="2">
    <source>
        <dbReference type="EMBL" id="MBI4595825.1"/>
    </source>
</evidence>
<gene>
    <name evidence="2" type="ORF">HY730_05525</name>
</gene>
<organism evidence="2 3">
    <name type="scientific">Tectimicrobiota bacterium</name>
    <dbReference type="NCBI Taxonomy" id="2528274"/>
    <lineage>
        <taxon>Bacteria</taxon>
        <taxon>Pseudomonadati</taxon>
        <taxon>Nitrospinota/Tectimicrobiota group</taxon>
        <taxon>Candidatus Tectimicrobiota</taxon>
    </lineage>
</organism>
<dbReference type="AlphaFoldDB" id="A0A933GMF7"/>
<accession>A0A933GMF7</accession>
<evidence type="ECO:0000256" key="1">
    <source>
        <dbReference type="SAM" id="MobiDB-lite"/>
    </source>
</evidence>
<protein>
    <submittedName>
        <fullName evidence="2">Uncharacterized protein</fullName>
    </submittedName>
</protein>
<dbReference type="Proteomes" id="UP000772181">
    <property type="component" value="Unassembled WGS sequence"/>
</dbReference>
<feature type="region of interest" description="Disordered" evidence="1">
    <location>
        <begin position="38"/>
        <end position="60"/>
    </location>
</feature>
<sequence length="60" mass="6836">MSDEDKKTYCMICGDIVPDGKSICPICKEKIEKESRKGKEKVKKEAEIEIKRQGIPPEKP</sequence>
<proteinExistence type="predicted"/>
<comment type="caution">
    <text evidence="2">The sequence shown here is derived from an EMBL/GenBank/DDBJ whole genome shotgun (WGS) entry which is preliminary data.</text>
</comment>
<dbReference type="EMBL" id="JACQWF010000252">
    <property type="protein sequence ID" value="MBI4595825.1"/>
    <property type="molecule type" value="Genomic_DNA"/>
</dbReference>
<reference evidence="2" key="1">
    <citation type="submission" date="2020-07" db="EMBL/GenBank/DDBJ databases">
        <title>Huge and variable diversity of episymbiotic CPR bacteria and DPANN archaea in groundwater ecosystems.</title>
        <authorList>
            <person name="He C.Y."/>
            <person name="Keren R."/>
            <person name="Whittaker M."/>
            <person name="Farag I.F."/>
            <person name="Doudna J."/>
            <person name="Cate J.H.D."/>
            <person name="Banfield J.F."/>
        </authorList>
    </citation>
    <scope>NUCLEOTIDE SEQUENCE</scope>
    <source>
        <strain evidence="2">NC_groundwater_1482_Ag_S-0.65um_47_24</strain>
    </source>
</reference>
<name>A0A933GMF7_UNCTE</name>
<evidence type="ECO:0000313" key="3">
    <source>
        <dbReference type="Proteomes" id="UP000772181"/>
    </source>
</evidence>